<dbReference type="PANTHER" id="PTHR43493:SF5">
    <property type="entry name" value="DNA GYRASE SUBUNIT A, CHLOROPLASTIC_MITOCHONDRIAL"/>
    <property type="match status" value="1"/>
</dbReference>
<evidence type="ECO:0000256" key="3">
    <source>
        <dbReference type="ARBA" id="ARBA00022741"/>
    </source>
</evidence>
<dbReference type="FunFam" id="2.120.10.90:FF:000005">
    <property type="entry name" value="DNA topoisomerase 4 subunit A"/>
    <property type="match status" value="1"/>
</dbReference>
<dbReference type="GO" id="GO:0006261">
    <property type="term" value="P:DNA-templated DNA replication"/>
    <property type="evidence" value="ECO:0007669"/>
    <property type="project" value="UniProtKB-UniRule"/>
</dbReference>
<dbReference type="Pfam" id="PF03989">
    <property type="entry name" value="DNA_gyraseA_C"/>
    <property type="match status" value="6"/>
</dbReference>
<dbReference type="eggNOG" id="arCOG04367">
    <property type="taxonomic scope" value="Archaea"/>
</dbReference>
<comment type="similarity">
    <text evidence="2 9">Belongs to the type II topoisomerase GyrA/ParC subunit family.</text>
</comment>
<dbReference type="HOGENOM" id="CLU_002977_6_1_2"/>
<evidence type="ECO:0000313" key="13">
    <source>
        <dbReference type="Proteomes" id="UP000002457"/>
    </source>
</evidence>
<dbReference type="CDD" id="cd00187">
    <property type="entry name" value="TOP4c"/>
    <property type="match status" value="1"/>
</dbReference>
<dbReference type="Pfam" id="PF00521">
    <property type="entry name" value="DNA_topoisoIV"/>
    <property type="match status" value="1"/>
</dbReference>
<reference evidence="12 13" key="1">
    <citation type="journal article" date="2015" name="Genome Announc.">
        <title>Complete Genome Sequence of Methanosphaerula palustris E1-9CT, a Hydrogenotrophic Methanogen Isolated from a Minerotrophic Fen Peatland.</title>
        <authorList>
            <person name="Cadillo-Quiroz H."/>
            <person name="Browne P."/>
            <person name="Kyrpides N."/>
            <person name="Woyke T."/>
            <person name="Goodwin L."/>
            <person name="Detter C."/>
            <person name="Yavitt J.B."/>
            <person name="Zinder S.H."/>
        </authorList>
    </citation>
    <scope>NUCLEOTIDE SEQUENCE [LARGE SCALE GENOMIC DNA]</scope>
    <source>
        <strain evidence="13">ATCC BAA-1556 / DSM 19958 / E1-9c</strain>
    </source>
</reference>
<keyword evidence="13" id="KW-1185">Reference proteome</keyword>
<dbReference type="GO" id="GO:0009330">
    <property type="term" value="C:DNA topoisomerase type II (double strand cut, ATP-hydrolyzing) complex"/>
    <property type="evidence" value="ECO:0007669"/>
    <property type="project" value="TreeGrafter"/>
</dbReference>
<dbReference type="NCBIfam" id="NF004044">
    <property type="entry name" value="PRK05561.1"/>
    <property type="match status" value="1"/>
</dbReference>
<comment type="miscellaneous">
    <text evidence="9">Few gyrases are as efficient as E.coli at forming negative supercoils. Not all organisms have 2 type II topoisomerases; in organisms with a single type II topoisomerase this enzyme also has to decatenate newly replicated chromosomes.</text>
</comment>
<dbReference type="FunFam" id="3.90.199.10:FF:000001">
    <property type="entry name" value="DNA gyrase subunit A"/>
    <property type="match status" value="1"/>
</dbReference>
<dbReference type="GO" id="GO:0003918">
    <property type="term" value="F:DNA topoisomerase type II (double strand cut, ATP-hydrolyzing) activity"/>
    <property type="evidence" value="ECO:0007669"/>
    <property type="project" value="UniProtKB-UniRule"/>
</dbReference>
<dbReference type="PANTHER" id="PTHR43493">
    <property type="entry name" value="DNA GYRASE/TOPOISOMERASE SUBUNIT A"/>
    <property type="match status" value="1"/>
</dbReference>
<evidence type="ECO:0000256" key="9">
    <source>
        <dbReference type="HAMAP-Rule" id="MF_01897"/>
    </source>
</evidence>
<dbReference type="InterPro" id="IPR013757">
    <property type="entry name" value="Topo_IIA_A_a_sf"/>
</dbReference>
<dbReference type="FunFam" id="3.30.1360.40:FF:000002">
    <property type="entry name" value="DNA gyrase subunit A"/>
    <property type="match status" value="1"/>
</dbReference>
<evidence type="ECO:0000256" key="5">
    <source>
        <dbReference type="ARBA" id="ARBA00023029"/>
    </source>
</evidence>
<dbReference type="SUPFAM" id="SSF56719">
    <property type="entry name" value="Type II DNA topoisomerase"/>
    <property type="match status" value="1"/>
</dbReference>
<dbReference type="GO" id="GO:0005694">
    <property type="term" value="C:chromosome"/>
    <property type="evidence" value="ECO:0007669"/>
    <property type="project" value="InterPro"/>
</dbReference>
<dbReference type="SMART" id="SM00434">
    <property type="entry name" value="TOP4c"/>
    <property type="match status" value="1"/>
</dbReference>
<dbReference type="InterPro" id="IPR050220">
    <property type="entry name" value="Type_II_DNA_Topoisomerases"/>
</dbReference>
<feature type="short sequence motif" description="GyrA-box" evidence="9">
    <location>
        <begin position="531"/>
        <end position="537"/>
    </location>
</feature>
<protein>
    <recommendedName>
        <fullName evidence="9">DNA gyrase subunit A</fullName>
        <ecNumber evidence="9">5.6.2.2</ecNumber>
    </recommendedName>
</protein>
<dbReference type="InterPro" id="IPR006691">
    <property type="entry name" value="GyrA/parC_rep"/>
</dbReference>
<gene>
    <name evidence="9" type="primary">gyrA</name>
    <name evidence="12" type="ordered locus">Mpal_1049</name>
</gene>
<dbReference type="Gene3D" id="2.120.10.90">
    <property type="entry name" value="DNA gyrase/topoisomerase IV, subunit A, C-terminal"/>
    <property type="match status" value="1"/>
</dbReference>
<comment type="subunit">
    <text evidence="8">Heterotetramer composed of ParC and ParE.</text>
</comment>
<keyword evidence="4 9" id="KW-0067">ATP-binding</keyword>
<evidence type="ECO:0000256" key="4">
    <source>
        <dbReference type="ARBA" id="ARBA00022840"/>
    </source>
</evidence>
<dbReference type="GO" id="GO:0006265">
    <property type="term" value="P:DNA topological change"/>
    <property type="evidence" value="ECO:0007669"/>
    <property type="project" value="UniProtKB-UniRule"/>
</dbReference>
<dbReference type="GO" id="GO:0005524">
    <property type="term" value="F:ATP binding"/>
    <property type="evidence" value="ECO:0007669"/>
    <property type="project" value="UniProtKB-UniRule"/>
</dbReference>
<dbReference type="Gene3D" id="1.10.268.10">
    <property type="entry name" value="Topoisomerase, domain 3"/>
    <property type="match status" value="1"/>
</dbReference>
<evidence type="ECO:0000256" key="8">
    <source>
        <dbReference type="ARBA" id="ARBA00063644"/>
    </source>
</evidence>
<dbReference type="EC" id="5.6.2.2" evidence="9"/>
<dbReference type="InterPro" id="IPR013758">
    <property type="entry name" value="Topo_IIA_A/C_ab"/>
</dbReference>
<dbReference type="KEGG" id="mpl:Mpal_1049"/>
<dbReference type="HAMAP" id="MF_01897">
    <property type="entry name" value="GyrA"/>
    <property type="match status" value="1"/>
</dbReference>
<evidence type="ECO:0000256" key="2">
    <source>
        <dbReference type="ARBA" id="ARBA00008263"/>
    </source>
</evidence>
<dbReference type="EMBL" id="CP001338">
    <property type="protein sequence ID" value="ACL16396.1"/>
    <property type="molecule type" value="Genomic_DNA"/>
</dbReference>
<dbReference type="PROSITE" id="PS52040">
    <property type="entry name" value="TOPO_IIA"/>
    <property type="match status" value="1"/>
</dbReference>
<comment type="subunit">
    <text evidence="9">Heterotetramer, composed of two GyrA and two GyrB chains. In the heterotetramer, GyrA contains the active site tyrosine that forms a transient covalent intermediate with DNA, while GyrB binds cofactors and catalyzes ATP hydrolysis.</text>
</comment>
<dbReference type="GO" id="GO:0005737">
    <property type="term" value="C:cytoplasm"/>
    <property type="evidence" value="ECO:0007669"/>
    <property type="project" value="UniProtKB-SubCell"/>
</dbReference>
<dbReference type="NCBIfam" id="NF004043">
    <property type="entry name" value="PRK05560.1"/>
    <property type="match status" value="1"/>
</dbReference>
<keyword evidence="6 9" id="KW-0238">DNA-binding</keyword>
<evidence type="ECO:0000313" key="12">
    <source>
        <dbReference type="EMBL" id="ACL16396.1"/>
    </source>
</evidence>
<dbReference type="SUPFAM" id="SSF101904">
    <property type="entry name" value="GyrA/ParC C-terminal domain-like"/>
    <property type="match status" value="1"/>
</dbReference>
<keyword evidence="3 9" id="KW-0547">Nucleotide-binding</keyword>
<comment type="function">
    <text evidence="9">A type II topoisomerase that negatively supercoils closed circular double-stranded (ds) DNA in an ATP-dependent manner to modulate DNA topology and maintain chromosomes in an underwound state. Negative supercoiling favors strand separation, and DNA replication, transcription, recombination and repair, all of which involve strand separation. Also able to catalyze the interconversion of other topological isomers of dsDNA rings, including catenanes and knotted rings. Type II topoisomerases break and join 2 DNA strands simultaneously in an ATP-dependent manner.</text>
</comment>
<dbReference type="Gene3D" id="3.30.1360.40">
    <property type="match status" value="1"/>
</dbReference>
<feature type="active site" description="O-(5'-phospho-DNA)-tyrosine intermediate" evidence="9">
    <location>
        <position position="128"/>
    </location>
</feature>
<dbReference type="Proteomes" id="UP000002457">
    <property type="component" value="Chromosome"/>
</dbReference>
<comment type="subcellular location">
    <subcellularLocation>
        <location evidence="9">Cytoplasm</location>
    </subcellularLocation>
</comment>
<dbReference type="GO" id="GO:0003677">
    <property type="term" value="F:DNA binding"/>
    <property type="evidence" value="ECO:0007669"/>
    <property type="project" value="UniProtKB-UniRule"/>
</dbReference>
<dbReference type="RefSeq" id="WP_012617715.1">
    <property type="nucleotide sequence ID" value="NC_011832.1"/>
</dbReference>
<comment type="catalytic activity">
    <reaction evidence="1 9">
        <text>ATP-dependent breakage, passage and rejoining of double-stranded DNA.</text>
        <dbReference type="EC" id="5.6.2.2"/>
    </reaction>
</comment>
<keyword evidence="5 9" id="KW-0799">Topoisomerase</keyword>
<evidence type="ECO:0000259" key="11">
    <source>
        <dbReference type="PROSITE" id="PS52040"/>
    </source>
</evidence>
<proteinExistence type="inferred from homology"/>
<organism evidence="12 13">
    <name type="scientific">Methanosphaerula palustris (strain ATCC BAA-1556 / DSM 19958 / E1-9c)</name>
    <dbReference type="NCBI Taxonomy" id="521011"/>
    <lineage>
        <taxon>Archaea</taxon>
        <taxon>Methanobacteriati</taxon>
        <taxon>Methanobacteriota</taxon>
        <taxon>Stenosarchaea group</taxon>
        <taxon>Methanomicrobia</taxon>
        <taxon>Methanomicrobiales</taxon>
        <taxon>Methanoregulaceae</taxon>
        <taxon>Methanosphaerula</taxon>
    </lineage>
</organism>
<evidence type="ECO:0000256" key="10">
    <source>
        <dbReference type="SAM" id="MobiDB-lite"/>
    </source>
</evidence>
<dbReference type="Gene3D" id="3.90.199.10">
    <property type="entry name" value="Topoisomerase II, domain 5"/>
    <property type="match status" value="1"/>
</dbReference>
<dbReference type="GeneID" id="7271783"/>
<keyword evidence="7 9" id="KW-0413">Isomerase</keyword>
<accession>B8GGZ1</accession>
<dbReference type="InterPro" id="IPR005743">
    <property type="entry name" value="GyrA"/>
</dbReference>
<feature type="region of interest" description="Disordered" evidence="10">
    <location>
        <begin position="818"/>
        <end position="838"/>
    </location>
</feature>
<name>B8GGZ1_METPE</name>
<dbReference type="InterPro" id="IPR013760">
    <property type="entry name" value="Topo_IIA-like_dom_sf"/>
</dbReference>
<evidence type="ECO:0000256" key="6">
    <source>
        <dbReference type="ARBA" id="ARBA00023125"/>
    </source>
</evidence>
<dbReference type="FunFam" id="1.10.268.10:FF:000001">
    <property type="entry name" value="DNA gyrase subunit A"/>
    <property type="match status" value="1"/>
</dbReference>
<evidence type="ECO:0000256" key="1">
    <source>
        <dbReference type="ARBA" id="ARBA00000185"/>
    </source>
</evidence>
<dbReference type="AlphaFoldDB" id="B8GGZ1"/>
<evidence type="ECO:0000256" key="7">
    <source>
        <dbReference type="ARBA" id="ARBA00023235"/>
    </source>
</evidence>
<sequence>MTSEPVVEKIIPKVIPVNIEDEMKSSYIDYAMSVIIGRAIPDIRDGLKPVHRRTLYAMWEEGNTSDKAYKKSARAVAGTMGKYHPHGDASIYDTLVKMAQPFSYRIPLVDGQGNFGSIDGDSAAAMRYTEARLTRYAEELLADLDKKTVDFTPNFDSSTEEPTVLPSKVPNLLVNGTSGIAVGMATNMPPHNLREVCSAVEMTIKNPDCTVEDLMQVMPGPDFPTGGLITGTEGIVSAYHTGYGKLTVRGVAEIEDVETKTPKIIISEIPYQVNKARMVELIATLVKEKKIEGISDLRDESDRDGLRVVVDLKKGVIPTVVLNQLYKHTPLESTFGIINLAISDNQPKVLGLKAIISEFLHHRATVVRRRCEFDLKKAKDRLHILLGLLVALDRIDEVIATIRQSASSEAAQKALIATFGLTEPQTVAILQMQLRRLAALEQAKIRDERDSLAHVIAELERILSCEANIYEEIRKEIVDVGERYGDDRRTEITCSQTILEREDLIEDKPVLISITTQNYIKRLPLETYRMQRRGGRGVIGMATKDEDSVEDIFVASMHDYLLCFTTDGRVYWLKVYNIPEASRTSKGKAIVNLLELQDELITAVIPIRTFRHDRYLLFSTEQGQVVKVPQDQFSRPRSTGINAISLRENDSLVDVKLTDGTKELILSTRKGQSLRFHEQTVRTVGRNASGVRGIKLKYGDLVQAATVVEKDHLLTITELGYGKRTEFDEFRGHGRGTMGVRNILTAPQNGVVATKAVSSDDEIVVMSALGNVIRMKVSDISVQKRSARGVRIIRLDEDDRVVGLAVLQQEILSASFDDEAEEPVVNDPDVEEQSLLDL</sequence>
<dbReference type="NCBIfam" id="TIGR01063">
    <property type="entry name" value="gyrA"/>
    <property type="match status" value="1"/>
</dbReference>
<dbReference type="InterPro" id="IPR035516">
    <property type="entry name" value="Gyrase/topoIV_suA_C"/>
</dbReference>
<dbReference type="STRING" id="521011.Mpal_1049"/>
<dbReference type="InterPro" id="IPR002205">
    <property type="entry name" value="Topo_IIA_dom_A"/>
</dbReference>
<keyword evidence="9" id="KW-0963">Cytoplasm</keyword>
<feature type="domain" description="Topo IIA-type catalytic" evidence="11">
    <location>
        <begin position="40"/>
        <end position="504"/>
    </location>
</feature>